<evidence type="ECO:0000256" key="1">
    <source>
        <dbReference type="SAM" id="Phobius"/>
    </source>
</evidence>
<dbReference type="AlphaFoldDB" id="A0A485CUT5"/>
<evidence type="ECO:0000313" key="2">
    <source>
        <dbReference type="EMBL" id="VFS88522.1"/>
    </source>
</evidence>
<protein>
    <submittedName>
        <fullName evidence="2">Uncharacterized protein</fullName>
    </submittedName>
</protein>
<feature type="transmembrane region" description="Helical" evidence="1">
    <location>
        <begin position="50"/>
        <end position="78"/>
    </location>
</feature>
<keyword evidence="1" id="KW-1133">Transmembrane helix</keyword>
<evidence type="ECO:0000313" key="3">
    <source>
        <dbReference type="Proteomes" id="UP000401081"/>
    </source>
</evidence>
<organism evidence="2 3">
    <name type="scientific">Kluyvera cryocrescens</name>
    <name type="common">Kluyvera citrophila</name>
    <dbReference type="NCBI Taxonomy" id="580"/>
    <lineage>
        <taxon>Bacteria</taxon>
        <taxon>Pseudomonadati</taxon>
        <taxon>Pseudomonadota</taxon>
        <taxon>Gammaproteobacteria</taxon>
        <taxon>Enterobacterales</taxon>
        <taxon>Enterobacteriaceae</taxon>
        <taxon>Kluyvera</taxon>
    </lineage>
</organism>
<reference evidence="2 3" key="1">
    <citation type="submission" date="2019-03" db="EMBL/GenBank/DDBJ databases">
        <authorList>
            <consortium name="Pathogen Informatics"/>
        </authorList>
    </citation>
    <scope>NUCLEOTIDE SEQUENCE [LARGE SCALE GENOMIC DNA]</scope>
    <source>
        <strain evidence="2 3">NCTC12993</strain>
    </source>
</reference>
<keyword evidence="1" id="KW-0812">Transmembrane</keyword>
<feature type="transmembrane region" description="Helical" evidence="1">
    <location>
        <begin position="123"/>
        <end position="140"/>
    </location>
</feature>
<feature type="transmembrane region" description="Helical" evidence="1">
    <location>
        <begin position="12"/>
        <end position="30"/>
    </location>
</feature>
<gene>
    <name evidence="2" type="ORF">NCTC12993_07087</name>
</gene>
<dbReference type="EMBL" id="CAADJD010000030">
    <property type="protein sequence ID" value="VFS88522.1"/>
    <property type="molecule type" value="Genomic_DNA"/>
</dbReference>
<accession>A0A485CUT5</accession>
<dbReference type="RefSeq" id="WP_061284571.1">
    <property type="nucleotide sequence ID" value="NZ_BCTM01000029.1"/>
</dbReference>
<keyword evidence="1" id="KW-0472">Membrane</keyword>
<proteinExistence type="predicted"/>
<keyword evidence="3" id="KW-1185">Reference proteome</keyword>
<sequence>MSSSSEELKIGARLTLFLVSYMPLFLIMTVNQVYKKKDFLHWGGMNKKALLLFVDNFGAVTVILMFVLFGFIGLYFLLSNINSRIDNDGFFVKIVDIENKNSESISYLFTYLLPFLFQDLSDLTSVFSLAVLLLVTFIIYSNSSMILINPTLAIKYSLYSIEYTKENGPKKKGMIICRDKYLDEGDCIKIQKIGYKLFYAKAQEIKQ</sequence>
<dbReference type="Proteomes" id="UP000401081">
    <property type="component" value="Unassembled WGS sequence"/>
</dbReference>
<name>A0A485CUT5_KLUCR</name>